<dbReference type="NCBIfam" id="NF001370">
    <property type="entry name" value="PRK00278.1-2"/>
    <property type="match status" value="1"/>
</dbReference>
<evidence type="ECO:0000256" key="7">
    <source>
        <dbReference type="ARBA" id="ARBA00022822"/>
    </source>
</evidence>
<dbReference type="GO" id="GO:0000162">
    <property type="term" value="P:L-tryptophan biosynthetic process"/>
    <property type="evidence" value="ECO:0007669"/>
    <property type="project" value="UniProtKB-UniRule"/>
</dbReference>
<evidence type="ECO:0000256" key="8">
    <source>
        <dbReference type="ARBA" id="ARBA00023141"/>
    </source>
</evidence>
<accession>A0A6I4U2L3</accession>
<dbReference type="GO" id="GO:0004425">
    <property type="term" value="F:indole-3-glycerol-phosphate synthase activity"/>
    <property type="evidence" value="ECO:0007669"/>
    <property type="project" value="UniProtKB-UniRule"/>
</dbReference>
<gene>
    <name evidence="10 12" type="primary">trpC</name>
    <name evidence="12" type="ORF">GRI68_05025</name>
</gene>
<dbReference type="Gene3D" id="3.20.20.70">
    <property type="entry name" value="Aldolase class I"/>
    <property type="match status" value="1"/>
</dbReference>
<keyword evidence="13" id="KW-1185">Reference proteome</keyword>
<keyword evidence="5 10" id="KW-0028">Amino-acid biosynthesis</keyword>
<evidence type="ECO:0000256" key="1">
    <source>
        <dbReference type="ARBA" id="ARBA00001633"/>
    </source>
</evidence>
<keyword evidence="9 10" id="KW-0456">Lyase</keyword>
<evidence type="ECO:0000256" key="5">
    <source>
        <dbReference type="ARBA" id="ARBA00022605"/>
    </source>
</evidence>
<dbReference type="UniPathway" id="UPA00035">
    <property type="reaction ID" value="UER00043"/>
</dbReference>
<dbReference type="NCBIfam" id="NF001373">
    <property type="entry name" value="PRK00278.1-6"/>
    <property type="match status" value="1"/>
</dbReference>
<dbReference type="CDD" id="cd00331">
    <property type="entry name" value="IGPS"/>
    <property type="match status" value="1"/>
</dbReference>
<dbReference type="InterPro" id="IPR045186">
    <property type="entry name" value="Indole-3-glycerol_P_synth"/>
</dbReference>
<keyword evidence="6 10" id="KW-0210">Decarboxylase</keyword>
<comment type="similarity">
    <text evidence="10">Belongs to the TrpC family.</text>
</comment>
<evidence type="ECO:0000256" key="4">
    <source>
        <dbReference type="ARBA" id="ARBA00018080"/>
    </source>
</evidence>
<dbReference type="FunFam" id="3.20.20.70:FF:000024">
    <property type="entry name" value="Indole-3-glycerol phosphate synthase"/>
    <property type="match status" value="1"/>
</dbReference>
<comment type="caution">
    <text evidence="12">The sequence shown here is derived from an EMBL/GenBank/DDBJ whole genome shotgun (WGS) entry which is preliminary data.</text>
</comment>
<dbReference type="InterPro" id="IPR013798">
    <property type="entry name" value="Indole-3-glycerol_P_synth_dom"/>
</dbReference>
<name>A0A6I4U2L3_9SPHN</name>
<sequence length="262" mass="27911">MSKLAEICAIKREDVTRRKRERSLGSLEDAARNAGPVRGFAKALGNAATSGFGLIAEIKRASPSKGLIRDDFQPANHARAYAAGGAACLSVLTEEPHFQGADRFLVEARAACSLPVLRKDFTLDPWQVVEARALGADAVLLIAAALDDTLMAELAATAVDHTLDVLFEVHDRAELDRVLALDPQLVGINNRNLATFETDLATSEALAPHLPADSIGIAESGIAANVDLERLSAHGLRCFLVGETLMRQPDVESATRELLGIG</sequence>
<evidence type="ECO:0000256" key="2">
    <source>
        <dbReference type="ARBA" id="ARBA00004696"/>
    </source>
</evidence>
<reference evidence="12 13" key="1">
    <citation type="submission" date="2019-12" db="EMBL/GenBank/DDBJ databases">
        <title>Genomic-based taxomic classification of the family Erythrobacteraceae.</title>
        <authorList>
            <person name="Xu L."/>
        </authorList>
    </citation>
    <scope>NUCLEOTIDE SEQUENCE [LARGE SCALE GENOMIC DNA]</scope>
    <source>
        <strain evidence="12 13">LMG 29519</strain>
    </source>
</reference>
<evidence type="ECO:0000256" key="10">
    <source>
        <dbReference type="HAMAP-Rule" id="MF_00134"/>
    </source>
</evidence>
<organism evidence="12 13">
    <name type="scientific">Alteriqipengyuania halimionae</name>
    <dbReference type="NCBI Taxonomy" id="1926630"/>
    <lineage>
        <taxon>Bacteria</taxon>
        <taxon>Pseudomonadati</taxon>
        <taxon>Pseudomonadota</taxon>
        <taxon>Alphaproteobacteria</taxon>
        <taxon>Sphingomonadales</taxon>
        <taxon>Erythrobacteraceae</taxon>
        <taxon>Alteriqipengyuania</taxon>
    </lineage>
</organism>
<dbReference type="Pfam" id="PF00218">
    <property type="entry name" value="IGPS"/>
    <property type="match status" value="1"/>
</dbReference>
<comment type="catalytic activity">
    <reaction evidence="1 10">
        <text>1-(2-carboxyphenylamino)-1-deoxy-D-ribulose 5-phosphate + H(+) = (1S,2R)-1-C-(indol-3-yl)glycerol 3-phosphate + CO2 + H2O</text>
        <dbReference type="Rhea" id="RHEA:23476"/>
        <dbReference type="ChEBI" id="CHEBI:15377"/>
        <dbReference type="ChEBI" id="CHEBI:15378"/>
        <dbReference type="ChEBI" id="CHEBI:16526"/>
        <dbReference type="ChEBI" id="CHEBI:58613"/>
        <dbReference type="ChEBI" id="CHEBI:58866"/>
        <dbReference type="EC" id="4.1.1.48"/>
    </reaction>
</comment>
<feature type="domain" description="Indole-3-glycerol phosphate synthase" evidence="11">
    <location>
        <begin position="4"/>
        <end position="258"/>
    </location>
</feature>
<evidence type="ECO:0000256" key="9">
    <source>
        <dbReference type="ARBA" id="ARBA00023239"/>
    </source>
</evidence>
<dbReference type="NCBIfam" id="NF001377">
    <property type="entry name" value="PRK00278.2-4"/>
    <property type="match status" value="1"/>
</dbReference>
<evidence type="ECO:0000259" key="11">
    <source>
        <dbReference type="Pfam" id="PF00218"/>
    </source>
</evidence>
<protein>
    <recommendedName>
        <fullName evidence="4 10">Indole-3-glycerol phosphate synthase</fullName>
        <shortName evidence="10">IGPS</shortName>
        <ecNumber evidence="3 10">4.1.1.48</ecNumber>
    </recommendedName>
</protein>
<dbReference type="Proteomes" id="UP000429229">
    <property type="component" value="Unassembled WGS sequence"/>
</dbReference>
<dbReference type="EC" id="4.1.1.48" evidence="3 10"/>
<dbReference type="EMBL" id="WTYR01000001">
    <property type="protein sequence ID" value="MXP09534.1"/>
    <property type="molecule type" value="Genomic_DNA"/>
</dbReference>
<evidence type="ECO:0000313" key="12">
    <source>
        <dbReference type="EMBL" id="MXP09534.1"/>
    </source>
</evidence>
<dbReference type="RefSeq" id="WP_160616219.1">
    <property type="nucleotide sequence ID" value="NZ_WTYR01000001.1"/>
</dbReference>
<dbReference type="InterPro" id="IPR011060">
    <property type="entry name" value="RibuloseP-bd_barrel"/>
</dbReference>
<dbReference type="SUPFAM" id="SSF51366">
    <property type="entry name" value="Ribulose-phoshate binding barrel"/>
    <property type="match status" value="1"/>
</dbReference>
<dbReference type="InterPro" id="IPR013785">
    <property type="entry name" value="Aldolase_TIM"/>
</dbReference>
<dbReference type="PROSITE" id="PS00614">
    <property type="entry name" value="IGPS"/>
    <property type="match status" value="1"/>
</dbReference>
<dbReference type="PANTHER" id="PTHR22854">
    <property type="entry name" value="TRYPTOPHAN BIOSYNTHESIS PROTEIN"/>
    <property type="match status" value="1"/>
</dbReference>
<keyword evidence="7 10" id="KW-0822">Tryptophan biosynthesis</keyword>
<evidence type="ECO:0000256" key="6">
    <source>
        <dbReference type="ARBA" id="ARBA00022793"/>
    </source>
</evidence>
<dbReference type="InterPro" id="IPR001468">
    <property type="entry name" value="Indole-3-GlycerolPSynthase_CS"/>
</dbReference>
<dbReference type="HAMAP" id="MF_00134_B">
    <property type="entry name" value="IGPS_B"/>
    <property type="match status" value="1"/>
</dbReference>
<evidence type="ECO:0000313" key="13">
    <source>
        <dbReference type="Proteomes" id="UP000429229"/>
    </source>
</evidence>
<comment type="pathway">
    <text evidence="2 10">Amino-acid biosynthesis; L-tryptophan biosynthesis; L-tryptophan from chorismate: step 4/5.</text>
</comment>
<dbReference type="OrthoDB" id="9804217at2"/>
<proteinExistence type="inferred from homology"/>
<dbReference type="PANTHER" id="PTHR22854:SF2">
    <property type="entry name" value="INDOLE-3-GLYCEROL-PHOSPHATE SYNTHASE"/>
    <property type="match status" value="1"/>
</dbReference>
<dbReference type="GO" id="GO:0004640">
    <property type="term" value="F:phosphoribosylanthranilate isomerase activity"/>
    <property type="evidence" value="ECO:0007669"/>
    <property type="project" value="TreeGrafter"/>
</dbReference>
<dbReference type="AlphaFoldDB" id="A0A6I4U2L3"/>
<evidence type="ECO:0000256" key="3">
    <source>
        <dbReference type="ARBA" id="ARBA00012362"/>
    </source>
</evidence>
<keyword evidence="8 10" id="KW-0057">Aromatic amino acid biosynthesis</keyword>